<evidence type="ECO:0000256" key="2">
    <source>
        <dbReference type="ARBA" id="ARBA00022737"/>
    </source>
</evidence>
<name>A0A1D1W7K1_RAMVA</name>
<dbReference type="SMART" id="SM00320">
    <property type="entry name" value="WD40"/>
    <property type="match status" value="2"/>
</dbReference>
<evidence type="ECO:0000313" key="5">
    <source>
        <dbReference type="EMBL" id="GAV09355.1"/>
    </source>
</evidence>
<dbReference type="PANTHER" id="PTHR11227">
    <property type="entry name" value="WD-REPEAT PROTEIN INTERACTING WITH PHOSPHOINOSIDES WIPI -RELATED"/>
    <property type="match status" value="1"/>
</dbReference>
<dbReference type="EMBL" id="BDGG01000022">
    <property type="protein sequence ID" value="GAV09355.1"/>
    <property type="molecule type" value="Genomic_DNA"/>
</dbReference>
<proteinExistence type="inferred from homology"/>
<keyword evidence="3" id="KW-0072">Autophagy</keyword>
<dbReference type="Gene3D" id="2.130.10.10">
    <property type="entry name" value="YVTN repeat-like/Quinoprotein amine dehydrogenase"/>
    <property type="match status" value="1"/>
</dbReference>
<reference evidence="5 6" key="1">
    <citation type="journal article" date="2016" name="Nat. Commun.">
        <title>Extremotolerant tardigrade genome and improved radiotolerance of human cultured cells by tardigrade-unique protein.</title>
        <authorList>
            <person name="Hashimoto T."/>
            <person name="Horikawa D.D."/>
            <person name="Saito Y."/>
            <person name="Kuwahara H."/>
            <person name="Kozuka-Hata H."/>
            <person name="Shin-I T."/>
            <person name="Minakuchi Y."/>
            <person name="Ohishi K."/>
            <person name="Motoyama A."/>
            <person name="Aizu T."/>
            <person name="Enomoto A."/>
            <person name="Kondo K."/>
            <person name="Tanaka S."/>
            <person name="Hara Y."/>
            <person name="Koshikawa S."/>
            <person name="Sagara H."/>
            <person name="Miura T."/>
            <person name="Yokobori S."/>
            <person name="Miyagawa K."/>
            <person name="Suzuki Y."/>
            <person name="Kubo T."/>
            <person name="Oyama M."/>
            <person name="Kohara Y."/>
            <person name="Fujiyama A."/>
            <person name="Arakawa K."/>
            <person name="Katayama T."/>
            <person name="Toyoda A."/>
            <person name="Kunieda T."/>
        </authorList>
    </citation>
    <scope>NUCLEOTIDE SEQUENCE [LARGE SCALE GENOMIC DNA]</scope>
    <source>
        <strain evidence="5 6">YOKOZUNA-1</strain>
    </source>
</reference>
<dbReference type="OrthoDB" id="1667587at2759"/>
<keyword evidence="1" id="KW-0853">WD repeat</keyword>
<comment type="caution">
    <text evidence="5">The sequence shown here is derived from an EMBL/GenBank/DDBJ whole genome shotgun (WGS) entry which is preliminary data.</text>
</comment>
<evidence type="ECO:0000256" key="1">
    <source>
        <dbReference type="ARBA" id="ARBA00022574"/>
    </source>
</evidence>
<dbReference type="GO" id="GO:0005737">
    <property type="term" value="C:cytoplasm"/>
    <property type="evidence" value="ECO:0007669"/>
    <property type="project" value="UniProtKB-ARBA"/>
</dbReference>
<dbReference type="SUPFAM" id="SSF50978">
    <property type="entry name" value="WD40 repeat-like"/>
    <property type="match status" value="1"/>
</dbReference>
<evidence type="ECO:0000313" key="6">
    <source>
        <dbReference type="Proteomes" id="UP000186922"/>
    </source>
</evidence>
<dbReference type="GO" id="GO:0006914">
    <property type="term" value="P:autophagy"/>
    <property type="evidence" value="ECO:0007669"/>
    <property type="project" value="UniProtKB-KW"/>
</dbReference>
<keyword evidence="6" id="KW-1185">Reference proteome</keyword>
<dbReference type="STRING" id="947166.A0A1D1W7K1"/>
<protein>
    <recommendedName>
        <fullName evidence="7">WD repeat domain phosphoinositide-interacting protein 3</fullName>
    </recommendedName>
</protein>
<evidence type="ECO:0000256" key="3">
    <source>
        <dbReference type="ARBA" id="ARBA00023006"/>
    </source>
</evidence>
<evidence type="ECO:0008006" key="7">
    <source>
        <dbReference type="Google" id="ProtNLM"/>
    </source>
</evidence>
<dbReference type="Proteomes" id="UP000186922">
    <property type="component" value="Unassembled WGS sequence"/>
</dbReference>
<evidence type="ECO:0000256" key="4">
    <source>
        <dbReference type="ARBA" id="ARBA00025740"/>
    </source>
</evidence>
<dbReference type="AlphaFoldDB" id="A0A1D1W7K1"/>
<dbReference type="InterPro" id="IPR015943">
    <property type="entry name" value="WD40/YVTN_repeat-like_dom_sf"/>
</dbReference>
<dbReference type="InterPro" id="IPR001680">
    <property type="entry name" value="WD40_rpt"/>
</dbReference>
<dbReference type="InterPro" id="IPR036322">
    <property type="entry name" value="WD40_repeat_dom_sf"/>
</dbReference>
<dbReference type="Pfam" id="PF21032">
    <property type="entry name" value="PROPPIN"/>
    <property type="match status" value="1"/>
</dbReference>
<dbReference type="InterPro" id="IPR048720">
    <property type="entry name" value="PROPPIN"/>
</dbReference>
<gene>
    <name evidence="5" type="primary">RvY_18909-1</name>
    <name evidence="5" type="synonym">RvY_18909.1</name>
    <name evidence="5" type="ORF">RvY_18909</name>
</gene>
<sequence>MNLSRRNSYHNGLLYAGFNQDQGCFACGMENGFRIYNTNPVKERERQDFDGGVAYVEMLFRCNYLALIGGGDKPMYPANQVVIWDDLKKAPVIQMDFNKDVRAVKLRRGRIVVLFDNSVRVYTFTEKPQQLTVFETSHNPKGLCASCPNSDNSLLVFPSRKFGNVEVVNLANTEVAPLVIHAHKTTLACLSLNPSGTLLATASEKGTLVRVFDTMSGAQLHELRRGANNADVYCINFNVDSTLLCLSSDHGTLHVFALQRPKDKKRPSLAASVGQVVKYFGSTFSTIKLQIPGGARCICAFGSDRNTIVAICADGSYYKYIFDQDGKCSRDTFSQYLEMTDDK</sequence>
<organism evidence="5 6">
    <name type="scientific">Ramazzottius varieornatus</name>
    <name type="common">Water bear</name>
    <name type="synonym">Tardigrade</name>
    <dbReference type="NCBI Taxonomy" id="947166"/>
    <lineage>
        <taxon>Eukaryota</taxon>
        <taxon>Metazoa</taxon>
        <taxon>Ecdysozoa</taxon>
        <taxon>Tardigrada</taxon>
        <taxon>Eutardigrada</taxon>
        <taxon>Parachela</taxon>
        <taxon>Hypsibioidea</taxon>
        <taxon>Ramazzottiidae</taxon>
        <taxon>Ramazzottius</taxon>
    </lineage>
</organism>
<accession>A0A1D1W7K1</accession>
<comment type="similarity">
    <text evidence="4">Belongs to the WD repeat PROPPIN family.</text>
</comment>
<keyword evidence="2" id="KW-0677">Repeat</keyword>